<sequence>MTITAVAALTAGCSSSAEEVTVAAPSTTVAAPAPSSTAAAPTTAAESLDAAAVLAQLQSAGLPITDSAAVTETNDSNNLIGRPGQYVSKVAFADSRVGQPIDQAAPGNEAGGSIEVFTTAAEAQARSDYIQKSLASLGPAAGTEYHYLTGTALVRVTGVLPPSAAAEYETAVASIG</sequence>
<dbReference type="Proteomes" id="UP000470470">
    <property type="component" value="Unassembled WGS sequence"/>
</dbReference>
<protein>
    <submittedName>
        <fullName evidence="1">Uncharacterized protein</fullName>
    </submittedName>
</protein>
<keyword evidence="2" id="KW-1185">Reference proteome</keyword>
<comment type="caution">
    <text evidence="1">The sequence shown here is derived from an EMBL/GenBank/DDBJ whole genome shotgun (WGS) entry which is preliminary data.</text>
</comment>
<evidence type="ECO:0000313" key="1">
    <source>
        <dbReference type="EMBL" id="NEL54850.1"/>
    </source>
</evidence>
<accession>A0A7K3WGJ5</accession>
<organism evidence="1 2">
    <name type="scientific">Goekera deserti</name>
    <dbReference type="NCBI Taxonomy" id="2497753"/>
    <lineage>
        <taxon>Bacteria</taxon>
        <taxon>Bacillati</taxon>
        <taxon>Actinomycetota</taxon>
        <taxon>Actinomycetes</taxon>
        <taxon>Geodermatophilales</taxon>
        <taxon>Geodermatophilaceae</taxon>
        <taxon>Goekera</taxon>
    </lineage>
</organism>
<reference evidence="1 2" key="1">
    <citation type="submission" date="2020-02" db="EMBL/GenBank/DDBJ databases">
        <title>The whole genome sequence of CPCC 205119.</title>
        <authorList>
            <person name="Jiang Z."/>
        </authorList>
    </citation>
    <scope>NUCLEOTIDE SEQUENCE [LARGE SCALE GENOMIC DNA]</scope>
    <source>
        <strain evidence="1 2">CPCC 205119</strain>
    </source>
</reference>
<gene>
    <name evidence="1" type="ORF">G1H19_12645</name>
</gene>
<proteinExistence type="predicted"/>
<dbReference type="RefSeq" id="WP_163638827.1">
    <property type="nucleotide sequence ID" value="NZ_JAAGWK010000018.1"/>
</dbReference>
<dbReference type="EMBL" id="JAAGWK010000018">
    <property type="protein sequence ID" value="NEL54850.1"/>
    <property type="molecule type" value="Genomic_DNA"/>
</dbReference>
<dbReference type="AlphaFoldDB" id="A0A7K3WGJ5"/>
<evidence type="ECO:0000313" key="2">
    <source>
        <dbReference type="Proteomes" id="UP000470470"/>
    </source>
</evidence>
<name>A0A7K3WGJ5_9ACTN</name>